<evidence type="ECO:0000259" key="9">
    <source>
        <dbReference type="PROSITE" id="PS50893"/>
    </source>
</evidence>
<feature type="domain" description="ABC transporter" evidence="9">
    <location>
        <begin position="77"/>
        <end position="357"/>
    </location>
</feature>
<dbReference type="InterPro" id="IPR003439">
    <property type="entry name" value="ABC_transporter-like_ATP-bd"/>
</dbReference>
<dbReference type="InterPro" id="IPR013525">
    <property type="entry name" value="ABC2_TM"/>
</dbReference>
<evidence type="ECO:0000256" key="1">
    <source>
        <dbReference type="ARBA" id="ARBA00004141"/>
    </source>
</evidence>
<gene>
    <name evidence="10" type="ORF">POM88_032182</name>
</gene>
<feature type="transmembrane region" description="Helical" evidence="8">
    <location>
        <begin position="407"/>
        <end position="427"/>
    </location>
</feature>
<dbReference type="GO" id="GO:0140359">
    <property type="term" value="F:ABC-type transporter activity"/>
    <property type="evidence" value="ECO:0007669"/>
    <property type="project" value="InterPro"/>
</dbReference>
<dbReference type="GO" id="GO:0016020">
    <property type="term" value="C:membrane"/>
    <property type="evidence" value="ECO:0007669"/>
    <property type="project" value="UniProtKB-SubCell"/>
</dbReference>
<evidence type="ECO:0000256" key="6">
    <source>
        <dbReference type="ARBA" id="ARBA00022989"/>
    </source>
</evidence>
<evidence type="ECO:0000313" key="11">
    <source>
        <dbReference type="Proteomes" id="UP001237642"/>
    </source>
</evidence>
<keyword evidence="5" id="KW-0067">ATP-binding</keyword>
<name>A0AAD8I018_9APIA</name>
<comment type="subcellular location">
    <subcellularLocation>
        <location evidence="1">Membrane</location>
        <topology evidence="1">Multi-pass membrane protein</topology>
    </subcellularLocation>
</comment>
<dbReference type="GO" id="GO:0016887">
    <property type="term" value="F:ATP hydrolysis activity"/>
    <property type="evidence" value="ECO:0007669"/>
    <property type="project" value="InterPro"/>
</dbReference>
<keyword evidence="11" id="KW-1185">Reference proteome</keyword>
<dbReference type="PROSITE" id="PS50893">
    <property type="entry name" value="ABC_TRANSPORTER_2"/>
    <property type="match status" value="2"/>
</dbReference>
<evidence type="ECO:0000256" key="4">
    <source>
        <dbReference type="ARBA" id="ARBA00022741"/>
    </source>
</evidence>
<keyword evidence="4" id="KW-0547">Nucleotide-binding</keyword>
<dbReference type="SMART" id="SM00382">
    <property type="entry name" value="AAA"/>
    <property type="match status" value="2"/>
</dbReference>
<organism evidence="10 11">
    <name type="scientific">Heracleum sosnowskyi</name>
    <dbReference type="NCBI Taxonomy" id="360622"/>
    <lineage>
        <taxon>Eukaryota</taxon>
        <taxon>Viridiplantae</taxon>
        <taxon>Streptophyta</taxon>
        <taxon>Embryophyta</taxon>
        <taxon>Tracheophyta</taxon>
        <taxon>Spermatophyta</taxon>
        <taxon>Magnoliopsida</taxon>
        <taxon>eudicotyledons</taxon>
        <taxon>Gunneridae</taxon>
        <taxon>Pentapetalae</taxon>
        <taxon>asterids</taxon>
        <taxon>campanulids</taxon>
        <taxon>Apiales</taxon>
        <taxon>Apiaceae</taxon>
        <taxon>Apioideae</taxon>
        <taxon>apioid superclade</taxon>
        <taxon>Tordylieae</taxon>
        <taxon>Tordyliinae</taxon>
        <taxon>Heracleum</taxon>
    </lineage>
</organism>
<dbReference type="Proteomes" id="UP001237642">
    <property type="component" value="Unassembled WGS sequence"/>
</dbReference>
<comment type="caution">
    <text evidence="10">The sequence shown here is derived from an EMBL/GenBank/DDBJ whole genome shotgun (WGS) entry which is preliminary data.</text>
</comment>
<evidence type="ECO:0000256" key="5">
    <source>
        <dbReference type="ARBA" id="ARBA00022840"/>
    </source>
</evidence>
<dbReference type="Gene3D" id="3.40.50.300">
    <property type="entry name" value="P-loop containing nucleotide triphosphate hydrolases"/>
    <property type="match status" value="2"/>
</dbReference>
<dbReference type="Pfam" id="PF08370">
    <property type="entry name" value="PDR_assoc"/>
    <property type="match status" value="1"/>
</dbReference>
<dbReference type="Pfam" id="PF00005">
    <property type="entry name" value="ABC_tran"/>
    <property type="match status" value="1"/>
</dbReference>
<dbReference type="Pfam" id="PF14510">
    <property type="entry name" value="ABC_trans_N"/>
    <property type="match status" value="1"/>
</dbReference>
<dbReference type="AlphaFoldDB" id="A0AAD8I018"/>
<reference evidence="10" key="1">
    <citation type="submission" date="2023-02" db="EMBL/GenBank/DDBJ databases">
        <title>Genome of toxic invasive species Heracleum sosnowskyi carries increased number of genes despite the absence of recent whole-genome duplications.</title>
        <authorList>
            <person name="Schelkunov M."/>
            <person name="Shtratnikova V."/>
            <person name="Makarenko M."/>
            <person name="Klepikova A."/>
            <person name="Omelchenko D."/>
            <person name="Novikova G."/>
            <person name="Obukhova E."/>
            <person name="Bogdanov V."/>
            <person name="Penin A."/>
            <person name="Logacheva M."/>
        </authorList>
    </citation>
    <scope>NUCLEOTIDE SEQUENCE</scope>
    <source>
        <strain evidence="10">Hsosn_3</strain>
        <tissue evidence="10">Leaf</tissue>
    </source>
</reference>
<protein>
    <recommendedName>
        <fullName evidence="9">ABC transporter domain-containing protein</fullName>
    </recommendedName>
</protein>
<evidence type="ECO:0000256" key="2">
    <source>
        <dbReference type="ARBA" id="ARBA00006012"/>
    </source>
</evidence>
<evidence type="ECO:0000313" key="10">
    <source>
        <dbReference type="EMBL" id="KAK1375989.1"/>
    </source>
</evidence>
<dbReference type="InterPro" id="IPR013581">
    <property type="entry name" value="PDR_assoc"/>
</dbReference>
<dbReference type="GO" id="GO:0005524">
    <property type="term" value="F:ATP binding"/>
    <property type="evidence" value="ECO:0007669"/>
    <property type="project" value="UniProtKB-KW"/>
</dbReference>
<feature type="domain" description="ABC transporter" evidence="9">
    <location>
        <begin position="582"/>
        <end position="778"/>
    </location>
</feature>
<dbReference type="Pfam" id="PF01061">
    <property type="entry name" value="ABC2_membrane"/>
    <property type="match status" value="2"/>
</dbReference>
<dbReference type="InterPro" id="IPR027417">
    <property type="entry name" value="P-loop_NTPase"/>
</dbReference>
<proteinExistence type="inferred from homology"/>
<accession>A0AAD8I018</accession>
<comment type="similarity">
    <text evidence="2">Belongs to the ABC transporter superfamily. ABCG family. PDR (TC 3.A.1.205) subfamily.</text>
</comment>
<feature type="transmembrane region" description="Helical" evidence="8">
    <location>
        <begin position="376"/>
        <end position="395"/>
    </location>
</feature>
<feature type="transmembrane region" description="Helical" evidence="8">
    <location>
        <begin position="347"/>
        <end position="369"/>
    </location>
</feature>
<keyword evidence="6 8" id="KW-1133">Transmembrane helix</keyword>
<evidence type="ECO:0000256" key="3">
    <source>
        <dbReference type="ARBA" id="ARBA00022692"/>
    </source>
</evidence>
<reference evidence="10" key="2">
    <citation type="submission" date="2023-05" db="EMBL/GenBank/DDBJ databases">
        <authorList>
            <person name="Schelkunov M.I."/>
        </authorList>
    </citation>
    <scope>NUCLEOTIDE SEQUENCE</scope>
    <source>
        <strain evidence="10">Hsosn_3</strain>
        <tissue evidence="10">Leaf</tissue>
    </source>
</reference>
<dbReference type="EMBL" id="JAUIZM010000007">
    <property type="protein sequence ID" value="KAK1375989.1"/>
    <property type="molecule type" value="Genomic_DNA"/>
</dbReference>
<keyword evidence="7 8" id="KW-0472">Membrane</keyword>
<dbReference type="PANTHER" id="PTHR48040">
    <property type="entry name" value="PLEIOTROPIC DRUG RESISTANCE PROTEIN 1-LIKE ISOFORM X1"/>
    <property type="match status" value="1"/>
</dbReference>
<sequence length="923" mass="102714">MEDRYEYSTTISITDQDTNAKKDDEDDAVVLKEIDAHDGKKFIDKFFAIPEEDNDQLLRKIRARIDKVGIDLPKVEVRFQNLTVEGNCLIGDRALPTLPNVARNIAESVVSGCLGIKLGGRANHTILKDASGIIKPSRMTLLLGPPSSGKTTLLMALAGMLDSNLKVVGEISYNGCQGVGSRYELVTELQRKEKEAGIVPDPEVNFFMKQTAMEGVENCFITEYTLKILGLDTCRDTIIGNEMQRGISGGEKKRVTTGEMIVGPTKTLFMDDISTGLDSSTAFQICPQRKGIADYLQEVTSKKNQEHYWADRTQTYEYISVTEFAESTVWLAVTYYTIGFAPEASRFFTQLLLVFLIQQMAAGLFRFICGVGRTQVVAHTGGSLGLLLLFLLGFILPRDDIPNWLGWAYWFSPIPYAFSSLISNEMLSPRWNNKMASDNVTSLGVAVLKTFDFSANRNWIWVSAAILFGFAVLLNILYTFALTYLRNPIDHKQATISKVTENDKSRRLQITKSKTESLPNSISSSEKIPREIATQQISGTNVEGVNRKDSSPEAVHDVVPKRGMVLPFTALTMSFNAISYFVDMPPIMKEKGRKEDKLQLLEEVTGAFKPGVLTALMGVTGAGKTTLLDVLSGRKTGGHIEEVSKEEKMMFVDEVINLVELDNLKDAIVGLPGITGLSTEQRKRLTIAVELVANPSIIFMDEPTSGLDARAAAIVMRTVRNTVDTGRTVVCTIHQPSIDIFEAFDELLLLKSRGQVIYHGPLGRNSHTVIKYFEDITGVPKIKEEYNPATWMLEVSSVDTEHRLGVDFARHYKSSTLYQRNKFSGKLAIGKETANRSPESSDPLFYRERAAGMYSTIPYAMAQVCVEIPYVFIQTICYTIVVVHHAKSSTSGNSFKYILCTLQSFLRFLHPQAKNPEVLDMTR</sequence>
<evidence type="ECO:0000256" key="7">
    <source>
        <dbReference type="ARBA" id="ARBA00023136"/>
    </source>
</evidence>
<dbReference type="SUPFAM" id="SSF52540">
    <property type="entry name" value="P-loop containing nucleoside triphosphate hydrolases"/>
    <property type="match status" value="2"/>
</dbReference>
<dbReference type="InterPro" id="IPR029481">
    <property type="entry name" value="ABC_trans_N"/>
</dbReference>
<dbReference type="PANTHER" id="PTHR48040:SF28">
    <property type="entry name" value="ABC TRANSPORTER G FAMILY MEMBER 39-LIKE"/>
    <property type="match status" value="1"/>
</dbReference>
<dbReference type="FunFam" id="3.40.50.300:FF:002615">
    <property type="entry name" value="ABC transporter"/>
    <property type="match status" value="1"/>
</dbReference>
<dbReference type="InterPro" id="IPR003593">
    <property type="entry name" value="AAA+_ATPase"/>
</dbReference>
<evidence type="ECO:0000256" key="8">
    <source>
        <dbReference type="SAM" id="Phobius"/>
    </source>
</evidence>
<feature type="transmembrane region" description="Helical" evidence="8">
    <location>
        <begin position="459"/>
        <end position="481"/>
    </location>
</feature>
<keyword evidence="3 8" id="KW-0812">Transmembrane</keyword>